<comment type="caution">
    <text evidence="1">The sequence shown here is derived from an EMBL/GenBank/DDBJ whole genome shotgun (WGS) entry which is preliminary data.</text>
</comment>
<dbReference type="EMBL" id="CM044703">
    <property type="protein sequence ID" value="KAI5673939.1"/>
    <property type="molecule type" value="Genomic_DNA"/>
</dbReference>
<dbReference type="Proteomes" id="UP001060085">
    <property type="component" value="Linkage Group LG03"/>
</dbReference>
<protein>
    <submittedName>
        <fullName evidence="1">Uncharacterized protein</fullName>
    </submittedName>
</protein>
<sequence>MVRLGGRRGDDDLSPVTDRTGRVHGCTITTSSRAQEPILEFSGQPRQIGAEFFYQMVGAAPHDSSCSTHGGLGKEHNRVQALHIEGEADEGGDDGGDSGDDDQDQGEDAGDEEQPVFVAPVAHASGSEGRSRHEKRKVLIGRQGSSDNTEHITPLMRRRTSRTLEIGPVLISFSIKNITKYVALLTVSIEDRVTPLCT</sequence>
<evidence type="ECO:0000313" key="2">
    <source>
        <dbReference type="Proteomes" id="UP001060085"/>
    </source>
</evidence>
<keyword evidence="2" id="KW-1185">Reference proteome</keyword>
<reference evidence="2" key="1">
    <citation type="journal article" date="2023" name="Nat. Plants">
        <title>Single-cell RNA sequencing provides a high-resolution roadmap for understanding the multicellular compartmentation of specialized metabolism.</title>
        <authorList>
            <person name="Sun S."/>
            <person name="Shen X."/>
            <person name="Li Y."/>
            <person name="Li Y."/>
            <person name="Wang S."/>
            <person name="Li R."/>
            <person name="Zhang H."/>
            <person name="Shen G."/>
            <person name="Guo B."/>
            <person name="Wei J."/>
            <person name="Xu J."/>
            <person name="St-Pierre B."/>
            <person name="Chen S."/>
            <person name="Sun C."/>
        </authorList>
    </citation>
    <scope>NUCLEOTIDE SEQUENCE [LARGE SCALE GENOMIC DNA]</scope>
</reference>
<gene>
    <name evidence="1" type="ORF">M9H77_14303</name>
</gene>
<evidence type="ECO:0000313" key="1">
    <source>
        <dbReference type="EMBL" id="KAI5673939.1"/>
    </source>
</evidence>
<organism evidence="1 2">
    <name type="scientific">Catharanthus roseus</name>
    <name type="common">Madagascar periwinkle</name>
    <name type="synonym">Vinca rosea</name>
    <dbReference type="NCBI Taxonomy" id="4058"/>
    <lineage>
        <taxon>Eukaryota</taxon>
        <taxon>Viridiplantae</taxon>
        <taxon>Streptophyta</taxon>
        <taxon>Embryophyta</taxon>
        <taxon>Tracheophyta</taxon>
        <taxon>Spermatophyta</taxon>
        <taxon>Magnoliopsida</taxon>
        <taxon>eudicotyledons</taxon>
        <taxon>Gunneridae</taxon>
        <taxon>Pentapetalae</taxon>
        <taxon>asterids</taxon>
        <taxon>lamiids</taxon>
        <taxon>Gentianales</taxon>
        <taxon>Apocynaceae</taxon>
        <taxon>Rauvolfioideae</taxon>
        <taxon>Vinceae</taxon>
        <taxon>Catharanthinae</taxon>
        <taxon>Catharanthus</taxon>
    </lineage>
</organism>
<accession>A0ACC0BMM8</accession>
<proteinExistence type="predicted"/>
<name>A0ACC0BMM8_CATRO</name>